<comment type="caution">
    <text evidence="1">The sequence shown here is derived from an EMBL/GenBank/DDBJ whole genome shotgun (WGS) entry which is preliminary data.</text>
</comment>
<gene>
    <name evidence="1" type="ORF">EII34_15645</name>
</gene>
<dbReference type="InterPro" id="IPR046268">
    <property type="entry name" value="DUF6301"/>
</dbReference>
<protein>
    <submittedName>
        <fullName evidence="1">Uncharacterized protein</fullName>
    </submittedName>
</protein>
<reference evidence="1 2" key="1">
    <citation type="submission" date="2018-11" db="EMBL/GenBank/DDBJ databases">
        <title>Genomes From Bacteria Associated with the Canine Oral Cavity: a Test Case for Automated Genome-Based Taxonomic Assignment.</title>
        <authorList>
            <person name="Coil D.A."/>
            <person name="Jospin G."/>
            <person name="Darling A.E."/>
            <person name="Wallis C."/>
            <person name="Davis I.J."/>
            <person name="Harris S."/>
            <person name="Eisen J.A."/>
            <person name="Holcombe L.J."/>
            <person name="O'Flynn C."/>
        </authorList>
    </citation>
    <scope>NUCLEOTIDE SEQUENCE [LARGE SCALE GENOMIC DNA]</scope>
    <source>
        <strain evidence="1 2">OH887_COT-365</strain>
    </source>
</reference>
<accession>A0A3P1T005</accession>
<evidence type="ECO:0000313" key="2">
    <source>
        <dbReference type="Proteomes" id="UP000280819"/>
    </source>
</evidence>
<dbReference type="OrthoDB" id="3737287at2"/>
<proteinExistence type="predicted"/>
<dbReference type="Pfam" id="PF19818">
    <property type="entry name" value="DUF6301"/>
    <property type="match status" value="1"/>
</dbReference>
<sequence>MDDLVRIVEFWVNQEWPLDRKAAEASCAALGWERDEKGFCLTPYNFKVPEVLLVTSRTSGHVGTVEFRITDVVQEDSPDRVAFMNNVFSAVVARFRDTWGKGKVKRGKHEQRALWDLPGGSQVEISNIWSSVTCSILSPDYAEVERYLGE</sequence>
<evidence type="ECO:0000313" key="1">
    <source>
        <dbReference type="EMBL" id="RRD02842.1"/>
    </source>
</evidence>
<dbReference type="EMBL" id="RQZG01000036">
    <property type="protein sequence ID" value="RRD02842.1"/>
    <property type="molecule type" value="Genomic_DNA"/>
</dbReference>
<organism evidence="1 2">
    <name type="scientific">Arachnia propionica</name>
    <dbReference type="NCBI Taxonomy" id="1750"/>
    <lineage>
        <taxon>Bacteria</taxon>
        <taxon>Bacillati</taxon>
        <taxon>Actinomycetota</taxon>
        <taxon>Actinomycetes</taxon>
        <taxon>Propionibacteriales</taxon>
        <taxon>Propionibacteriaceae</taxon>
        <taxon>Arachnia</taxon>
    </lineage>
</organism>
<name>A0A3P1T005_9ACTN</name>
<dbReference type="Proteomes" id="UP000280819">
    <property type="component" value="Unassembled WGS sequence"/>
</dbReference>
<dbReference type="RefSeq" id="WP_124846099.1">
    <property type="nucleotide sequence ID" value="NZ_RQZG01000036.1"/>
</dbReference>
<dbReference type="AlphaFoldDB" id="A0A3P1T005"/>